<gene>
    <name evidence="1" type="ORF">E4U02_13180</name>
</gene>
<dbReference type="RefSeq" id="WP_135115293.1">
    <property type="nucleotide sequence ID" value="NZ_JADGLL010000043.1"/>
</dbReference>
<proteinExistence type="predicted"/>
<evidence type="ECO:0000313" key="1">
    <source>
        <dbReference type="EMBL" id="TFU31459.1"/>
    </source>
</evidence>
<name>A0A4Y9FTA2_9MICO</name>
<comment type="caution">
    <text evidence="1">The sequence shown here is derived from an EMBL/GenBank/DDBJ whole genome shotgun (WGS) entry which is preliminary data.</text>
</comment>
<keyword evidence="2" id="KW-1185">Reference proteome</keyword>
<dbReference type="AlphaFoldDB" id="A0A4Y9FTA2"/>
<protein>
    <recommendedName>
        <fullName evidence="3">AbiEi antitoxin C-terminal domain-containing protein</fullName>
    </recommendedName>
</protein>
<evidence type="ECO:0000313" key="2">
    <source>
        <dbReference type="Proteomes" id="UP000298358"/>
    </source>
</evidence>
<accession>A0A4Y9FTA2</accession>
<sequence>MARVHFAHDVLSPAELSAALLDGELARVGGAFAPADALESPDLRAATLRPILGDTLVAIGRSAAWIHGALGLPPDVHHVQRGPHGTTRPVRRDVRFRDTAIDSADTVLLGGVRVSSRSRTLVELAREADDPVAAGAARRLATPALIREALDWIAAHRRLPGRQPAMAFLAGLAERSAEPDQDDVTR</sequence>
<dbReference type="Proteomes" id="UP000298358">
    <property type="component" value="Unassembled WGS sequence"/>
</dbReference>
<evidence type="ECO:0008006" key="3">
    <source>
        <dbReference type="Google" id="ProtNLM"/>
    </source>
</evidence>
<dbReference type="EMBL" id="SPQB01000043">
    <property type="protein sequence ID" value="TFU31459.1"/>
    <property type="molecule type" value="Genomic_DNA"/>
</dbReference>
<dbReference type="OrthoDB" id="4802815at2"/>
<organism evidence="1 2">
    <name type="scientific">Microbacterium paludicola</name>
    <dbReference type="NCBI Taxonomy" id="300019"/>
    <lineage>
        <taxon>Bacteria</taxon>
        <taxon>Bacillati</taxon>
        <taxon>Actinomycetota</taxon>
        <taxon>Actinomycetes</taxon>
        <taxon>Micrococcales</taxon>
        <taxon>Microbacteriaceae</taxon>
        <taxon>Microbacterium</taxon>
    </lineage>
</organism>
<reference evidence="1 2" key="1">
    <citation type="submission" date="2019-03" db="EMBL/GenBank/DDBJ databases">
        <title>Diversity of the mouse oral microbiome.</title>
        <authorList>
            <person name="Joseph S."/>
            <person name="Aduse-Opoku J."/>
            <person name="Curtis M."/>
            <person name="Wade W."/>
            <person name="Hashim A."/>
        </authorList>
    </citation>
    <scope>NUCLEOTIDE SEQUENCE [LARGE SCALE GENOMIC DNA]</scope>
    <source>
        <strain evidence="1 2">P1012</strain>
    </source>
</reference>